<dbReference type="PANTHER" id="PTHR22838">
    <property type="entry name" value="WD REPEAT PROTEIN 26-RELATED"/>
    <property type="match status" value="1"/>
</dbReference>
<gene>
    <name evidence="5" type="ORF">LODBEIA_P61210</name>
</gene>
<evidence type="ECO:0008006" key="7">
    <source>
        <dbReference type="Google" id="ProtNLM"/>
    </source>
</evidence>
<sequence>MVSEEFQTHVIIKSLQQLGYQELANDLLVQYRTRIQSQQSQEIPSLLNWFLQTLRTHKYQAIDDYLLQALEGTNNDLAEFVELTNYQGQDYHSLVYAILYMIRRINFFKNRDKLDELQYISDKLLPLLESFKAAELKDLFEATILSRLEFEQESKIFLNKDISTQRYFFDLPNVDDDLNSVQDAIFQKLFILSPVVFNSVRNVPLLTTLVEQAVKYRQSQSPLYLPPRSKHDRKKVTDPLAINSFNVTKLMRTLTHHSDEVWFLKFSPSGKYLVTGSLDGRMVLYDVQESFKLIKILEPTNAADDAAFCSFSSKPTSGKTKAVIYCCWDQNEQYIVSCCLDTVVRIWAIGDIHRKRITRSEVHTAHEIRLMTCFSLGSDIKTWSCEFLPQTKEDAASSLTTPYFLIGSPDKVLKVFDCHGAEIFDFYANLEEESDRDDFNFFQMKTNSRHAHVLDLAPHQEHHLLPGPVPGAGPVPVPAHAPTPAPGPAPGPALRGGDDVSMKDADEGTSRLASNGAENNNENPFYRINDLAVTPDGRILITANNDQQLHFFSIPEVFDESSTSKKLAAINLKGRLTSCSVSSNGKYVLISSAPDELQVWDISPLYNSKPPILYRRYIGHSQSTYIIRSSFGYLNEETGEEELVLSGSDDGHVYFWKFHTGQLITRIKAHVDLCNAVDWNLKGAITKSTDYGKIWGSVGDDKLVKIWGA</sequence>
<keyword evidence="1 3" id="KW-0853">WD repeat</keyword>
<evidence type="ECO:0000313" key="5">
    <source>
        <dbReference type="EMBL" id="CAK9442378.1"/>
    </source>
</evidence>
<evidence type="ECO:0000313" key="6">
    <source>
        <dbReference type="Proteomes" id="UP001497383"/>
    </source>
</evidence>
<feature type="compositionally biased region" description="Basic and acidic residues" evidence="4">
    <location>
        <begin position="496"/>
        <end position="509"/>
    </location>
</feature>
<dbReference type="InterPro" id="IPR015943">
    <property type="entry name" value="WD40/YVTN_repeat-like_dom_sf"/>
</dbReference>
<keyword evidence="6" id="KW-1185">Reference proteome</keyword>
<dbReference type="PROSITE" id="PS50082">
    <property type="entry name" value="WD_REPEATS_2"/>
    <property type="match status" value="1"/>
</dbReference>
<dbReference type="Pfam" id="PF00400">
    <property type="entry name" value="WD40"/>
    <property type="match status" value="2"/>
</dbReference>
<feature type="compositionally biased region" description="Polar residues" evidence="4">
    <location>
        <begin position="511"/>
        <end position="523"/>
    </location>
</feature>
<dbReference type="RefSeq" id="XP_066833059.1">
    <property type="nucleotide sequence ID" value="XM_066976530.1"/>
</dbReference>
<evidence type="ECO:0000256" key="1">
    <source>
        <dbReference type="ARBA" id="ARBA00022574"/>
    </source>
</evidence>
<dbReference type="PROSITE" id="PS50294">
    <property type="entry name" value="WD_REPEATS_REGION"/>
    <property type="match status" value="1"/>
</dbReference>
<feature type="compositionally biased region" description="Pro residues" evidence="4">
    <location>
        <begin position="467"/>
        <end position="491"/>
    </location>
</feature>
<dbReference type="InterPro" id="IPR051350">
    <property type="entry name" value="WD_repeat-ST_regulator"/>
</dbReference>
<dbReference type="InterPro" id="IPR036322">
    <property type="entry name" value="WD40_repeat_dom_sf"/>
</dbReference>
<dbReference type="GeneID" id="92211317"/>
<dbReference type="Gene3D" id="2.130.10.10">
    <property type="entry name" value="YVTN repeat-like/Quinoprotein amine dehydrogenase"/>
    <property type="match status" value="1"/>
</dbReference>
<proteinExistence type="predicted"/>
<feature type="repeat" description="WD" evidence="3">
    <location>
        <begin position="254"/>
        <end position="295"/>
    </location>
</feature>
<evidence type="ECO:0000256" key="2">
    <source>
        <dbReference type="ARBA" id="ARBA00022737"/>
    </source>
</evidence>
<reference evidence="5 6" key="1">
    <citation type="submission" date="2024-03" db="EMBL/GenBank/DDBJ databases">
        <authorList>
            <person name="Brejova B."/>
        </authorList>
    </citation>
    <scope>NUCLEOTIDE SEQUENCE [LARGE SCALE GENOMIC DNA]</scope>
    <source>
        <strain evidence="5 6">CBS 14171</strain>
    </source>
</reference>
<dbReference type="EMBL" id="OZ022412">
    <property type="protein sequence ID" value="CAK9442378.1"/>
    <property type="molecule type" value="Genomic_DNA"/>
</dbReference>
<evidence type="ECO:0000256" key="4">
    <source>
        <dbReference type="SAM" id="MobiDB-lite"/>
    </source>
</evidence>
<keyword evidence="2" id="KW-0677">Repeat</keyword>
<dbReference type="Proteomes" id="UP001497383">
    <property type="component" value="Chromosome 8"/>
</dbReference>
<accession>A0ABP0ZX81</accession>
<organism evidence="5 6">
    <name type="scientific">Lodderomyces beijingensis</name>
    <dbReference type="NCBI Taxonomy" id="1775926"/>
    <lineage>
        <taxon>Eukaryota</taxon>
        <taxon>Fungi</taxon>
        <taxon>Dikarya</taxon>
        <taxon>Ascomycota</taxon>
        <taxon>Saccharomycotina</taxon>
        <taxon>Pichiomycetes</taxon>
        <taxon>Debaryomycetaceae</taxon>
        <taxon>Candida/Lodderomyces clade</taxon>
        <taxon>Lodderomyces</taxon>
    </lineage>
</organism>
<feature type="region of interest" description="Disordered" evidence="4">
    <location>
        <begin position="461"/>
        <end position="523"/>
    </location>
</feature>
<evidence type="ECO:0000256" key="3">
    <source>
        <dbReference type="PROSITE-ProRule" id="PRU00221"/>
    </source>
</evidence>
<name>A0ABP0ZX81_9ASCO</name>
<dbReference type="SMART" id="SM00320">
    <property type="entry name" value="WD40"/>
    <property type="match status" value="7"/>
</dbReference>
<dbReference type="PANTHER" id="PTHR22838:SF0">
    <property type="entry name" value="WD REPEAT-CONTAINING PROTEIN 26"/>
    <property type="match status" value="1"/>
</dbReference>
<dbReference type="SUPFAM" id="SSF50978">
    <property type="entry name" value="WD40 repeat-like"/>
    <property type="match status" value="1"/>
</dbReference>
<dbReference type="InterPro" id="IPR001680">
    <property type="entry name" value="WD40_rpt"/>
</dbReference>
<protein>
    <recommendedName>
        <fullName evidence="7">WD40 repeat-like protein</fullName>
    </recommendedName>
</protein>